<keyword evidence="6 9" id="KW-0648">Protein biosynthesis</keyword>
<dbReference type="Pfam" id="PF08264">
    <property type="entry name" value="Anticodon_1"/>
    <property type="match status" value="1"/>
</dbReference>
<dbReference type="Gene3D" id="3.90.740.10">
    <property type="entry name" value="Valyl/Leucyl/Isoleucyl-tRNA synthetase, editing domain"/>
    <property type="match status" value="1"/>
</dbReference>
<evidence type="ECO:0000313" key="14">
    <source>
        <dbReference type="EMBL" id="KXA90504.1"/>
    </source>
</evidence>
<dbReference type="SUPFAM" id="SSF52374">
    <property type="entry name" value="Nucleotidylyl transferase"/>
    <property type="match status" value="1"/>
</dbReference>
<evidence type="ECO:0000256" key="6">
    <source>
        <dbReference type="ARBA" id="ARBA00022917"/>
    </source>
</evidence>
<name>A0A133U8I8_9EURY</name>
<dbReference type="NCBIfam" id="NF008957">
    <property type="entry name" value="PRK12300.1"/>
    <property type="match status" value="1"/>
</dbReference>
<dbReference type="EC" id="6.1.1.4" evidence="9"/>
<keyword evidence="4 9" id="KW-0547">Nucleotide-binding</keyword>
<evidence type="ECO:0000256" key="3">
    <source>
        <dbReference type="ARBA" id="ARBA00022598"/>
    </source>
</evidence>
<comment type="subcellular location">
    <subcellularLocation>
        <location evidence="9">Cytoplasm</location>
    </subcellularLocation>
</comment>
<dbReference type="EMBL" id="LHXJ01000046">
    <property type="protein sequence ID" value="KXA90504.1"/>
    <property type="molecule type" value="Genomic_DNA"/>
</dbReference>
<dbReference type="InterPro" id="IPR015413">
    <property type="entry name" value="Methionyl/Leucyl_tRNA_Synth"/>
</dbReference>
<organism evidence="14 15">
    <name type="scientific">candidate division MSBL1 archaeon SCGC-AAA259A05</name>
    <dbReference type="NCBI Taxonomy" id="1698259"/>
    <lineage>
        <taxon>Archaea</taxon>
        <taxon>Methanobacteriati</taxon>
        <taxon>Methanobacteriota</taxon>
        <taxon>candidate division MSBL1</taxon>
    </lineage>
</organism>
<comment type="caution">
    <text evidence="9">Lacks conserved residue(s) required for the propagation of feature annotation.</text>
</comment>
<evidence type="ECO:0000256" key="4">
    <source>
        <dbReference type="ARBA" id="ARBA00022741"/>
    </source>
</evidence>
<sequence>MVDWKEIDRKWQEKWREDEVFKAEPNENQKFFLTVAYPYVSGPMHVGHARTYTVPDTIARYKRMQGYNVLFPMAFHYTGIPLVGAAKRVRNRDEDFRGTLTNLYGVDREEIPKFEDPQFFGDYFARKSDLSYKKGMELLGYSIDWRREFKTIDESYKKFITWQYHKLMDFGLVSKGEHPVKWCPNDKNPVTDHDLLEGEGVDIVEYSLLKYRVGDYILPAATLRPETIFGVTNLWLNPDVDYLVAEAGSEKWVVSREGLQKLKNQSFDIGNVSELDEQLIGKEAEVPLIDRKVPILPASFVNPANATGIVYSVPSHAPYDYVALLELQEDPSSLEKFGMGAEDVGEIEPISLIDHSEYGESPAIDVVERDDITSQKDSRLEEVTEEVYQKEFSSGIVRGWVAEYGGMKVSEAKNQVHEDLVSAGEGAMMYEFSEKPVICRCGTKCLVRIVEDQWFLNYSNTDWKKKAKACLSEMDLIPSETRAQFEYTIDWLEEWPCTRRVGMGTPAPWDPSWIIESLSDSTIYMIYYTIAHILRDIDPDKLTDEIFDYVFLGFGNPDSLAEDSGIEKEKLEEMRRQVEYWYPLNYRLSANELISNHLTFHIFHHVALFNADKWPRGIVSFGMALLGGRKMSSSKGNIIPINEATQRYGADAVRLYLSSGVEPWQDFDWQEQEAKGMVSHLDRFYNYACDVKELPEVEKPELGTPERWMLSRLQKHIQKTTDALENFETRKASQHAFFLIMQDLRWYMNRSEKGKARNWTLNNVFNSWVRLLSPFTPHVCEEIWDLMGMDSFVSEADWPGVEERLIAEVAEFNEDYLRSILEDVGNILEVTGIESPEKISIYIAEDWKRKAHRMALSQVQEGKVEVGNLIEKGKEEFSDISPDRLADFFKNAVREIRKMPRDMATTLLEEKIDEFQVLDEVTGFINDQFDAGDVEIFMANDPERYDPQGRADQSLPFKPAIYVE</sequence>
<dbReference type="PATRIC" id="fig|1698259.3.peg.1099"/>
<dbReference type="Gene3D" id="3.40.50.620">
    <property type="entry name" value="HUPs"/>
    <property type="match status" value="1"/>
</dbReference>
<gene>
    <name evidence="9" type="primary">leuS</name>
    <name evidence="14" type="ORF">AKJ57_04115</name>
</gene>
<dbReference type="InterPro" id="IPR013155">
    <property type="entry name" value="M/V/L/I-tRNA-synth_anticd-bd"/>
</dbReference>
<dbReference type="InterPro" id="IPR002300">
    <property type="entry name" value="aa-tRNA-synth_Ia"/>
</dbReference>
<dbReference type="GO" id="GO:0004823">
    <property type="term" value="F:leucine-tRNA ligase activity"/>
    <property type="evidence" value="ECO:0007669"/>
    <property type="project" value="UniProtKB-UniRule"/>
</dbReference>
<dbReference type="PANTHER" id="PTHR45794">
    <property type="entry name" value="LEUCYL-TRNA SYNTHETASE"/>
    <property type="match status" value="1"/>
</dbReference>
<dbReference type="InterPro" id="IPR009008">
    <property type="entry name" value="Val/Leu/Ile-tRNA-synth_edit"/>
</dbReference>
<evidence type="ECO:0000259" key="13">
    <source>
        <dbReference type="Pfam" id="PF09334"/>
    </source>
</evidence>
<dbReference type="PROSITE" id="PS00178">
    <property type="entry name" value="AA_TRNA_LIGASE_I"/>
    <property type="match status" value="1"/>
</dbReference>
<proteinExistence type="inferred from homology"/>
<dbReference type="HAMAP" id="MF_00049_A">
    <property type="entry name" value="Leu_tRNA_synth_A"/>
    <property type="match status" value="1"/>
</dbReference>
<keyword evidence="2 9" id="KW-0963">Cytoplasm</keyword>
<comment type="similarity">
    <text evidence="1 9 10">Belongs to the class-I aminoacyl-tRNA synthetase family.</text>
</comment>
<dbReference type="SUPFAM" id="SSF47323">
    <property type="entry name" value="Anticodon-binding domain of a subclass of class I aminoacyl-tRNA synthetases"/>
    <property type="match status" value="1"/>
</dbReference>
<evidence type="ECO:0000256" key="8">
    <source>
        <dbReference type="ARBA" id="ARBA00047469"/>
    </source>
</evidence>
<dbReference type="InterPro" id="IPR004493">
    <property type="entry name" value="Leu-tRNA-synth_Ia_arc/euk"/>
</dbReference>
<dbReference type="GO" id="GO:0006429">
    <property type="term" value="P:leucyl-tRNA aminoacylation"/>
    <property type="evidence" value="ECO:0007669"/>
    <property type="project" value="UniProtKB-UniRule"/>
</dbReference>
<dbReference type="InterPro" id="IPR001412">
    <property type="entry name" value="aa-tRNA-synth_I_CS"/>
</dbReference>
<evidence type="ECO:0000256" key="10">
    <source>
        <dbReference type="RuleBase" id="RU363035"/>
    </source>
</evidence>
<dbReference type="FunFam" id="1.10.730.10:FF:000051">
    <property type="entry name" value="Leucine--tRNA ligase"/>
    <property type="match status" value="1"/>
</dbReference>
<feature type="domain" description="Methionyl/Valyl/Leucyl/Isoleucyl-tRNA synthetase anticodon-binding" evidence="12">
    <location>
        <begin position="706"/>
        <end position="842"/>
    </location>
</feature>
<keyword evidence="15" id="KW-1185">Reference proteome</keyword>
<evidence type="ECO:0000313" key="15">
    <source>
        <dbReference type="Proteomes" id="UP000070163"/>
    </source>
</evidence>
<dbReference type="GO" id="GO:0005737">
    <property type="term" value="C:cytoplasm"/>
    <property type="evidence" value="ECO:0007669"/>
    <property type="project" value="UniProtKB-SubCell"/>
</dbReference>
<evidence type="ECO:0000259" key="12">
    <source>
        <dbReference type="Pfam" id="PF08264"/>
    </source>
</evidence>
<accession>A0A133U8I8</accession>
<comment type="caution">
    <text evidence="14">The sequence shown here is derived from an EMBL/GenBank/DDBJ whole genome shotgun (WGS) entry which is preliminary data.</text>
</comment>
<evidence type="ECO:0000256" key="5">
    <source>
        <dbReference type="ARBA" id="ARBA00022840"/>
    </source>
</evidence>
<comment type="catalytic activity">
    <reaction evidence="8 9">
        <text>tRNA(Leu) + L-leucine + ATP = L-leucyl-tRNA(Leu) + AMP + diphosphate</text>
        <dbReference type="Rhea" id="RHEA:11688"/>
        <dbReference type="Rhea" id="RHEA-COMP:9613"/>
        <dbReference type="Rhea" id="RHEA-COMP:9622"/>
        <dbReference type="ChEBI" id="CHEBI:30616"/>
        <dbReference type="ChEBI" id="CHEBI:33019"/>
        <dbReference type="ChEBI" id="CHEBI:57427"/>
        <dbReference type="ChEBI" id="CHEBI:78442"/>
        <dbReference type="ChEBI" id="CHEBI:78494"/>
        <dbReference type="ChEBI" id="CHEBI:456215"/>
        <dbReference type="EC" id="6.1.1.4"/>
    </reaction>
</comment>
<keyword evidence="7 9" id="KW-0030">Aminoacyl-tRNA synthetase</keyword>
<dbReference type="Gene3D" id="3.30.2320.20">
    <property type="entry name" value="Class I aminoacyl-tRNA synthetases (RS)"/>
    <property type="match status" value="1"/>
</dbReference>
<feature type="domain" description="Aminoacyl-tRNA synthetase class Ia" evidence="11">
    <location>
        <begin position="10"/>
        <end position="508"/>
    </location>
</feature>
<dbReference type="Pfam" id="PF00133">
    <property type="entry name" value="tRNA-synt_1"/>
    <property type="match status" value="1"/>
</dbReference>
<evidence type="ECO:0000256" key="7">
    <source>
        <dbReference type="ARBA" id="ARBA00023146"/>
    </source>
</evidence>
<feature type="short sequence motif" description="'HIGH' region" evidence="9">
    <location>
        <begin position="38"/>
        <end position="48"/>
    </location>
</feature>
<dbReference type="AlphaFoldDB" id="A0A133U8I8"/>
<evidence type="ECO:0000256" key="2">
    <source>
        <dbReference type="ARBA" id="ARBA00022490"/>
    </source>
</evidence>
<dbReference type="GO" id="GO:0005524">
    <property type="term" value="F:ATP binding"/>
    <property type="evidence" value="ECO:0007669"/>
    <property type="project" value="UniProtKB-UniRule"/>
</dbReference>
<dbReference type="NCBIfam" id="TIGR00395">
    <property type="entry name" value="leuS_arch"/>
    <property type="match status" value="1"/>
</dbReference>
<dbReference type="Gene3D" id="1.10.730.10">
    <property type="entry name" value="Isoleucyl-tRNA Synthetase, Domain 1"/>
    <property type="match status" value="1"/>
</dbReference>
<dbReference type="PANTHER" id="PTHR45794:SF1">
    <property type="entry name" value="LEUCINE--TRNA LIGASE, CYTOPLASMIC"/>
    <property type="match status" value="1"/>
</dbReference>
<evidence type="ECO:0000256" key="9">
    <source>
        <dbReference type="HAMAP-Rule" id="MF_00049"/>
    </source>
</evidence>
<evidence type="ECO:0000256" key="1">
    <source>
        <dbReference type="ARBA" id="ARBA00005594"/>
    </source>
</evidence>
<dbReference type="GO" id="GO:0002161">
    <property type="term" value="F:aminoacyl-tRNA deacylase activity"/>
    <property type="evidence" value="ECO:0007669"/>
    <property type="project" value="InterPro"/>
</dbReference>
<dbReference type="InterPro" id="IPR009080">
    <property type="entry name" value="tRNAsynth_Ia_anticodon-bd"/>
</dbReference>
<feature type="short sequence motif" description="'KMSKS' region" evidence="9">
    <location>
        <begin position="630"/>
        <end position="634"/>
    </location>
</feature>
<evidence type="ECO:0000259" key="11">
    <source>
        <dbReference type="Pfam" id="PF00133"/>
    </source>
</evidence>
<dbReference type="InterPro" id="IPR014729">
    <property type="entry name" value="Rossmann-like_a/b/a_fold"/>
</dbReference>
<dbReference type="Gene3D" id="1.10.10.720">
    <property type="entry name" value="leucyl-tRNA synthetase"/>
    <property type="match status" value="1"/>
</dbReference>
<dbReference type="Pfam" id="PF09334">
    <property type="entry name" value="tRNA-synt_1g"/>
    <property type="match status" value="1"/>
</dbReference>
<reference evidence="14 15" key="1">
    <citation type="journal article" date="2016" name="Sci. Rep.">
        <title>Metabolic traits of an uncultured archaeal lineage -MSBL1- from brine pools of the Red Sea.</title>
        <authorList>
            <person name="Mwirichia R."/>
            <person name="Alam I."/>
            <person name="Rashid M."/>
            <person name="Vinu M."/>
            <person name="Ba-Alawi W."/>
            <person name="Anthony Kamau A."/>
            <person name="Kamanda Ngugi D."/>
            <person name="Goker M."/>
            <person name="Klenk H.P."/>
            <person name="Bajic V."/>
            <person name="Stingl U."/>
        </authorList>
    </citation>
    <scope>NUCLEOTIDE SEQUENCE [LARGE SCALE GENOMIC DNA]</scope>
    <source>
        <strain evidence="14">SCGC-AAA259A05</strain>
    </source>
</reference>
<dbReference type="SUPFAM" id="SSF50677">
    <property type="entry name" value="ValRS/IleRS/LeuRS editing domain"/>
    <property type="match status" value="1"/>
</dbReference>
<dbReference type="InterPro" id="IPR020791">
    <property type="entry name" value="Leu-tRNA-lgase_arc"/>
</dbReference>
<dbReference type="CDD" id="cd07959">
    <property type="entry name" value="Anticodon_Ia_Leu_AEc"/>
    <property type="match status" value="1"/>
</dbReference>
<keyword evidence="5 9" id="KW-0067">ATP-binding</keyword>
<dbReference type="Proteomes" id="UP000070163">
    <property type="component" value="Unassembled WGS sequence"/>
</dbReference>
<keyword evidence="3 9" id="KW-0436">Ligase</keyword>
<feature type="domain" description="Methionyl/Leucyl tRNA synthetase" evidence="13">
    <location>
        <begin position="578"/>
        <end position="674"/>
    </location>
</feature>
<protein>
    <recommendedName>
        <fullName evidence="9">Leucine--tRNA ligase</fullName>
        <ecNumber evidence="9">6.1.1.4</ecNumber>
    </recommendedName>
    <alternativeName>
        <fullName evidence="9">Leucyl-tRNA synthetase</fullName>
        <shortName evidence="9">LeuRS</shortName>
    </alternativeName>
</protein>